<dbReference type="GO" id="GO:0005539">
    <property type="term" value="F:glycosaminoglycan binding"/>
    <property type="evidence" value="ECO:0007669"/>
    <property type="project" value="TreeGrafter"/>
</dbReference>
<reference evidence="4" key="2">
    <citation type="submission" date="2020-05" db="UniProtKB">
        <authorList>
            <consortium name="EnsemblMetazoa"/>
        </authorList>
    </citation>
    <scope>IDENTIFICATION</scope>
    <source>
        <strain evidence="4">Epiroticus2</strain>
    </source>
</reference>
<sequence length="335" mass="37558">MEPSTLPSEFLDEIDMIQRKRWQTLMAVDEMVENIVSVLAERQLLDNTFIFYTSDNGFHLGQFSQAYDKRQPYETDIRVPLFVRGPTIPPKSVQASAVALLDIVPTILQLAKLELPFSLDGQPLPLHSDPEVVIERQILIEYWGEGSLETHNPDCPWSAQDRLQLCTVDAACHCQDAWNNTYNCIRHLALDLDFIYCEFKDNQLFVEAYNIANDPYEMNNIAYEILPSVRAKYSLGLQNLTANWFGGGVSPLPDPSRHMNTSLARVDFLGVVGTPCKNLDSSSNVTIFSRGFGVASMVELAACCVIRLRFAGGSARSPTPDRLNSLTLRGTKYSI</sequence>
<dbReference type="PANTHER" id="PTHR43108">
    <property type="entry name" value="N-ACETYLGLUCOSAMINE-6-SULFATASE FAMILY MEMBER"/>
    <property type="match status" value="1"/>
</dbReference>
<reference evidence="5" key="1">
    <citation type="submission" date="2013-03" db="EMBL/GenBank/DDBJ databases">
        <title>The Genome Sequence of Anopheles epiroticus epiroticus2.</title>
        <authorList>
            <consortium name="The Broad Institute Genomics Platform"/>
            <person name="Neafsey D.E."/>
            <person name="Howell P."/>
            <person name="Walker B."/>
            <person name="Young S.K."/>
            <person name="Zeng Q."/>
            <person name="Gargeya S."/>
            <person name="Fitzgerald M."/>
            <person name="Haas B."/>
            <person name="Abouelleil A."/>
            <person name="Allen A.W."/>
            <person name="Alvarado L."/>
            <person name="Arachchi H.M."/>
            <person name="Berlin A.M."/>
            <person name="Chapman S.B."/>
            <person name="Gainer-Dewar J."/>
            <person name="Goldberg J."/>
            <person name="Griggs A."/>
            <person name="Gujja S."/>
            <person name="Hansen M."/>
            <person name="Howarth C."/>
            <person name="Imamovic A."/>
            <person name="Ireland A."/>
            <person name="Larimer J."/>
            <person name="McCowan C."/>
            <person name="Murphy C."/>
            <person name="Pearson M."/>
            <person name="Poon T.W."/>
            <person name="Priest M."/>
            <person name="Roberts A."/>
            <person name="Saif S."/>
            <person name="Shea T."/>
            <person name="Sisk P."/>
            <person name="Sykes S."/>
            <person name="Wortman J."/>
            <person name="Nusbaum C."/>
            <person name="Birren B."/>
        </authorList>
    </citation>
    <scope>NUCLEOTIDE SEQUENCE [LARGE SCALE GENOMIC DNA]</scope>
    <source>
        <strain evidence="5">Epiroticus2</strain>
    </source>
</reference>
<dbReference type="InterPro" id="IPR017850">
    <property type="entry name" value="Alkaline_phosphatase_core_sf"/>
</dbReference>
<comment type="cofactor">
    <cofactor evidence="1">
        <name>Ca(2+)</name>
        <dbReference type="ChEBI" id="CHEBI:29108"/>
    </cofactor>
</comment>
<dbReference type="EnsemblMetazoa" id="AEPI008486-RA">
    <property type="protein sequence ID" value="AEPI008486-PA"/>
    <property type="gene ID" value="AEPI008486"/>
</dbReference>
<dbReference type="GO" id="GO:0008449">
    <property type="term" value="F:N-acetylglucosamine-6-sulfatase activity"/>
    <property type="evidence" value="ECO:0007669"/>
    <property type="project" value="TreeGrafter"/>
</dbReference>
<accession>A0A182PNF9</accession>
<dbReference type="InterPro" id="IPR000917">
    <property type="entry name" value="Sulfatase_N"/>
</dbReference>
<proteinExistence type="inferred from homology"/>
<dbReference type="Pfam" id="PF00884">
    <property type="entry name" value="Sulfatase"/>
    <property type="match status" value="1"/>
</dbReference>
<keyword evidence="5" id="KW-1185">Reference proteome</keyword>
<evidence type="ECO:0000256" key="2">
    <source>
        <dbReference type="ARBA" id="ARBA00008779"/>
    </source>
</evidence>
<dbReference type="VEuPathDB" id="VectorBase:AEPI008486"/>
<dbReference type="Gene3D" id="3.40.720.10">
    <property type="entry name" value="Alkaline Phosphatase, subunit A"/>
    <property type="match status" value="1"/>
</dbReference>
<dbReference type="AlphaFoldDB" id="A0A182PNF9"/>
<evidence type="ECO:0000256" key="1">
    <source>
        <dbReference type="ARBA" id="ARBA00001913"/>
    </source>
</evidence>
<evidence type="ECO:0000313" key="4">
    <source>
        <dbReference type="EnsemblMetazoa" id="AEPI008486-PA"/>
    </source>
</evidence>
<protein>
    <recommendedName>
        <fullName evidence="3">Sulfatase N-terminal domain-containing protein</fullName>
    </recommendedName>
</protein>
<dbReference type="PANTHER" id="PTHR43108:SF8">
    <property type="entry name" value="SD21168P"/>
    <property type="match status" value="1"/>
</dbReference>
<dbReference type="STRING" id="199890.A0A182PNF9"/>
<name>A0A182PNF9_9DIPT</name>
<evidence type="ECO:0000259" key="3">
    <source>
        <dbReference type="Pfam" id="PF00884"/>
    </source>
</evidence>
<feature type="domain" description="Sulfatase N-terminal" evidence="3">
    <location>
        <begin position="20"/>
        <end position="112"/>
    </location>
</feature>
<dbReference type="SUPFAM" id="SSF53649">
    <property type="entry name" value="Alkaline phosphatase-like"/>
    <property type="match status" value="1"/>
</dbReference>
<comment type="similarity">
    <text evidence="2">Belongs to the sulfatase family.</text>
</comment>
<organism evidence="4 5">
    <name type="scientific">Anopheles epiroticus</name>
    <dbReference type="NCBI Taxonomy" id="199890"/>
    <lineage>
        <taxon>Eukaryota</taxon>
        <taxon>Metazoa</taxon>
        <taxon>Ecdysozoa</taxon>
        <taxon>Arthropoda</taxon>
        <taxon>Hexapoda</taxon>
        <taxon>Insecta</taxon>
        <taxon>Pterygota</taxon>
        <taxon>Neoptera</taxon>
        <taxon>Endopterygota</taxon>
        <taxon>Diptera</taxon>
        <taxon>Nematocera</taxon>
        <taxon>Culicoidea</taxon>
        <taxon>Culicidae</taxon>
        <taxon>Anophelinae</taxon>
        <taxon>Anopheles</taxon>
    </lineage>
</organism>
<evidence type="ECO:0000313" key="5">
    <source>
        <dbReference type="Proteomes" id="UP000075885"/>
    </source>
</evidence>
<dbReference type="Proteomes" id="UP000075885">
    <property type="component" value="Unassembled WGS sequence"/>
</dbReference>